<evidence type="ECO:0000256" key="1">
    <source>
        <dbReference type="ARBA" id="ARBA00007118"/>
    </source>
</evidence>
<keyword evidence="2" id="KW-0560">Oxidoreductase</keyword>
<dbReference type="Gene3D" id="3.40.109.10">
    <property type="entry name" value="NADH Oxidase"/>
    <property type="match status" value="1"/>
</dbReference>
<dbReference type="Pfam" id="PF00881">
    <property type="entry name" value="Nitroreductase"/>
    <property type="match status" value="1"/>
</dbReference>
<dbReference type="PANTHER" id="PTHR43673:SF10">
    <property type="entry name" value="NADH DEHYDROGENASE_NAD(P)H NITROREDUCTASE XCC3605-RELATED"/>
    <property type="match status" value="1"/>
</dbReference>
<protein>
    <submittedName>
        <fullName evidence="4">Nitroreductase family protein</fullName>
    </submittedName>
</protein>
<name>A0ABW3LJ66_9BACI</name>
<dbReference type="RefSeq" id="WP_390361388.1">
    <property type="nucleotide sequence ID" value="NZ_JBHTKJ010000019.1"/>
</dbReference>
<feature type="domain" description="Nitroreductase" evidence="3">
    <location>
        <begin position="12"/>
        <end position="162"/>
    </location>
</feature>
<organism evidence="4 5">
    <name type="scientific">Virgibacillus byunsanensis</name>
    <dbReference type="NCBI Taxonomy" id="570945"/>
    <lineage>
        <taxon>Bacteria</taxon>
        <taxon>Bacillati</taxon>
        <taxon>Bacillota</taxon>
        <taxon>Bacilli</taxon>
        <taxon>Bacillales</taxon>
        <taxon>Bacillaceae</taxon>
        <taxon>Virgibacillus</taxon>
    </lineage>
</organism>
<keyword evidence="5" id="KW-1185">Reference proteome</keyword>
<comment type="caution">
    <text evidence="4">The sequence shown here is derived from an EMBL/GenBank/DDBJ whole genome shotgun (WGS) entry which is preliminary data.</text>
</comment>
<dbReference type="EMBL" id="JBHTKJ010000019">
    <property type="protein sequence ID" value="MFD1038423.1"/>
    <property type="molecule type" value="Genomic_DNA"/>
</dbReference>
<dbReference type="InterPro" id="IPR000415">
    <property type="entry name" value="Nitroreductase-like"/>
</dbReference>
<accession>A0ABW3LJ66</accession>
<dbReference type="InterPro" id="IPR029479">
    <property type="entry name" value="Nitroreductase"/>
</dbReference>
<gene>
    <name evidence="4" type="ORF">ACFQ3N_08425</name>
</gene>
<evidence type="ECO:0000259" key="3">
    <source>
        <dbReference type="Pfam" id="PF00881"/>
    </source>
</evidence>
<evidence type="ECO:0000256" key="2">
    <source>
        <dbReference type="ARBA" id="ARBA00023002"/>
    </source>
</evidence>
<evidence type="ECO:0000313" key="5">
    <source>
        <dbReference type="Proteomes" id="UP001597040"/>
    </source>
</evidence>
<dbReference type="Proteomes" id="UP001597040">
    <property type="component" value="Unassembled WGS sequence"/>
</dbReference>
<evidence type="ECO:0000313" key="4">
    <source>
        <dbReference type="EMBL" id="MFD1038423.1"/>
    </source>
</evidence>
<proteinExistence type="inferred from homology"/>
<sequence length="197" mass="22055">MTKEKVWSIFDSRVSVRSYSDRPVDEETVDLLLKCATTAPSNGNMQPWEFIVVRSEEMKEKLVRCTFLGYHSKGGNHQNWIKDASVVIVCCANHKRTKARYGEMGYLGSIIDVAAATQNLLLAISNIGLASCWVGGFDEEKLKNYLNIPIGVKPVGVIPIGYPANTDERKNRLPVDVVKHLETYHSEDNEGRIENAN</sequence>
<dbReference type="SUPFAM" id="SSF55469">
    <property type="entry name" value="FMN-dependent nitroreductase-like"/>
    <property type="match status" value="1"/>
</dbReference>
<reference evidence="5" key="1">
    <citation type="journal article" date="2019" name="Int. J. Syst. Evol. Microbiol.">
        <title>The Global Catalogue of Microorganisms (GCM) 10K type strain sequencing project: providing services to taxonomists for standard genome sequencing and annotation.</title>
        <authorList>
            <consortium name="The Broad Institute Genomics Platform"/>
            <consortium name="The Broad Institute Genome Sequencing Center for Infectious Disease"/>
            <person name="Wu L."/>
            <person name="Ma J."/>
        </authorList>
    </citation>
    <scope>NUCLEOTIDE SEQUENCE [LARGE SCALE GENOMIC DNA]</scope>
    <source>
        <strain evidence="5">CCUG 56754</strain>
    </source>
</reference>
<comment type="similarity">
    <text evidence="1">Belongs to the nitroreductase family.</text>
</comment>
<dbReference type="PANTHER" id="PTHR43673">
    <property type="entry name" value="NAD(P)H NITROREDUCTASE YDGI-RELATED"/>
    <property type="match status" value="1"/>
</dbReference>